<dbReference type="KEGG" id="vnx:VNE69_06178"/>
<keyword evidence="3" id="KW-1185">Reference proteome</keyword>
<gene>
    <name evidence="2" type="ORF">VNE69_06178</name>
</gene>
<sequence>MILIIFFSIFLVVQPNIAVFNEIKDTMIRKIKCKDYLSFDPDKKYNLVSISKNKNEKTENMIRIILSIGNVQPALNYTFYVYCDDKSINVIIDEMEISLKRLLNFPYSNAIILMYEEGEMKTFINNDKSITIGDVIEYMKQANNIRKDGYEIYYENIYLMNSLLAKTIHKKEIYDDKDNTMGACLDIIFKYTDKPMYFIKFYVQTKYNYNLFDICIENPFKIVDLDMVPYDTNEIEIIQKLVELNKLSHDNFERLYLKAYIIPIYSTSNIIEILYKGLYFKIELDSEKIRLKYNDIECFIYLEDGFCRHVSKLNDPSLYLIQICVLLEAESYVNETNVSEDSIYKNLKDIYNLIETKKNIQKNIDLIKTMKELAGGHFDNFKKYKENVYIEICAIASLFCGLNKNTFFKHDTRLLSKSDICSSLNLDENEIQKNIESIRSKLRENYNEDIKYENLRNKKKTELKEAAETLEKHPLNEKLKEILKKAHNTNLINNDMPIEDFESKLVNKSIKIIDKIIYDPVIIEKIDEE</sequence>
<accession>A0AAX4JDL9</accession>
<protein>
    <submittedName>
        <fullName evidence="2">Uncharacterized protein</fullName>
    </submittedName>
</protein>
<dbReference type="RefSeq" id="XP_065330006.1">
    <property type="nucleotide sequence ID" value="XM_065473934.1"/>
</dbReference>
<evidence type="ECO:0000256" key="1">
    <source>
        <dbReference type="SAM" id="SignalP"/>
    </source>
</evidence>
<organism evidence="2 3">
    <name type="scientific">Vairimorpha necatrix</name>
    <dbReference type="NCBI Taxonomy" id="6039"/>
    <lineage>
        <taxon>Eukaryota</taxon>
        <taxon>Fungi</taxon>
        <taxon>Fungi incertae sedis</taxon>
        <taxon>Microsporidia</taxon>
        <taxon>Nosematidae</taxon>
        <taxon>Vairimorpha</taxon>
    </lineage>
</organism>
<proteinExistence type="predicted"/>
<dbReference type="GeneID" id="90541675"/>
<feature type="signal peptide" evidence="1">
    <location>
        <begin position="1"/>
        <end position="18"/>
    </location>
</feature>
<feature type="chain" id="PRO_5043455626" evidence="1">
    <location>
        <begin position="19"/>
        <end position="529"/>
    </location>
</feature>
<name>A0AAX4JDL9_9MICR</name>
<reference evidence="2" key="1">
    <citation type="journal article" date="2024" name="BMC Genomics">
        <title>Functional annotation of a divergent genome using sequence and structure-based similarity.</title>
        <authorList>
            <person name="Svedberg D."/>
            <person name="Winiger R.R."/>
            <person name="Berg A."/>
            <person name="Sharma H."/>
            <person name="Tellgren-Roth C."/>
            <person name="Debrunner-Vossbrinck B.A."/>
            <person name="Vossbrinck C.R."/>
            <person name="Barandun J."/>
        </authorList>
    </citation>
    <scope>NUCLEOTIDE SEQUENCE</scope>
    <source>
        <strain evidence="2">Illinois isolate</strain>
    </source>
</reference>
<keyword evidence="1" id="KW-0732">Signal</keyword>
<dbReference type="EMBL" id="CP142731">
    <property type="protein sequence ID" value="WUR03861.1"/>
    <property type="molecule type" value="Genomic_DNA"/>
</dbReference>
<evidence type="ECO:0000313" key="2">
    <source>
        <dbReference type="EMBL" id="WUR03861.1"/>
    </source>
</evidence>
<dbReference type="AlphaFoldDB" id="A0AAX4JDL9"/>
<dbReference type="Proteomes" id="UP001334084">
    <property type="component" value="Chromosome 6"/>
</dbReference>
<evidence type="ECO:0000313" key="3">
    <source>
        <dbReference type="Proteomes" id="UP001334084"/>
    </source>
</evidence>